<reference evidence="3" key="1">
    <citation type="submission" date="2017-11" db="EMBL/GenBank/DDBJ databases">
        <authorList>
            <person name="Lima N.C."/>
            <person name="Parody-Merino A.M."/>
            <person name="Battley P.F."/>
            <person name="Fidler A.E."/>
            <person name="Prosdocimi F."/>
        </authorList>
    </citation>
    <scope>NUCLEOTIDE SEQUENCE [LARGE SCALE GENOMIC DNA]</scope>
</reference>
<proteinExistence type="predicted"/>
<gene>
    <name evidence="2" type="ORF">llap_22379</name>
</gene>
<dbReference type="Proteomes" id="UP000233556">
    <property type="component" value="Unassembled WGS sequence"/>
</dbReference>
<keyword evidence="3" id="KW-1185">Reference proteome</keyword>
<organism evidence="2 3">
    <name type="scientific">Limosa lapponica baueri</name>
    <dbReference type="NCBI Taxonomy" id="1758121"/>
    <lineage>
        <taxon>Eukaryota</taxon>
        <taxon>Metazoa</taxon>
        <taxon>Chordata</taxon>
        <taxon>Craniata</taxon>
        <taxon>Vertebrata</taxon>
        <taxon>Euteleostomi</taxon>
        <taxon>Archelosauria</taxon>
        <taxon>Archosauria</taxon>
        <taxon>Dinosauria</taxon>
        <taxon>Saurischia</taxon>
        <taxon>Theropoda</taxon>
        <taxon>Coelurosauria</taxon>
        <taxon>Aves</taxon>
        <taxon>Neognathae</taxon>
        <taxon>Neoaves</taxon>
        <taxon>Charadriiformes</taxon>
        <taxon>Scolopacidae</taxon>
        <taxon>Limosa</taxon>
    </lineage>
</organism>
<feature type="region of interest" description="Disordered" evidence="1">
    <location>
        <begin position="1"/>
        <end position="85"/>
    </location>
</feature>
<name>A0A2I0T0J5_LIMLA</name>
<feature type="compositionally biased region" description="Pro residues" evidence="1">
    <location>
        <begin position="36"/>
        <end position="59"/>
    </location>
</feature>
<dbReference type="AlphaFoldDB" id="A0A2I0T0J5"/>
<evidence type="ECO:0000256" key="1">
    <source>
        <dbReference type="SAM" id="MobiDB-lite"/>
    </source>
</evidence>
<evidence type="ECO:0000313" key="2">
    <source>
        <dbReference type="EMBL" id="PKU27317.1"/>
    </source>
</evidence>
<accession>A0A2I0T0J5</accession>
<feature type="compositionally biased region" description="Pro residues" evidence="1">
    <location>
        <begin position="12"/>
        <end position="22"/>
    </location>
</feature>
<evidence type="ECO:0000313" key="3">
    <source>
        <dbReference type="Proteomes" id="UP000233556"/>
    </source>
</evidence>
<protein>
    <submittedName>
        <fullName evidence="2">Uncharacterized protein</fullName>
    </submittedName>
</protein>
<reference evidence="3" key="2">
    <citation type="submission" date="2017-12" db="EMBL/GenBank/DDBJ databases">
        <title>Genome sequence of the Bar-tailed Godwit (Limosa lapponica baueri).</title>
        <authorList>
            <person name="Lima N.C.B."/>
            <person name="Parody-Merino A.M."/>
            <person name="Battley P.F."/>
            <person name="Fidler A.E."/>
            <person name="Prosdocimi F."/>
        </authorList>
    </citation>
    <scope>NUCLEOTIDE SEQUENCE [LARGE SCALE GENOMIC DNA]</scope>
</reference>
<sequence length="85" mass="8956">MCPKKSLCFPKSPAPQEPPVPHKAPYQPLRLLPALQDPPPAPQGPPCPPIAPRGPPHPQPRGCSRASTLSRALATPSRASKKSSS</sequence>
<dbReference type="EMBL" id="KZ528691">
    <property type="protein sequence ID" value="PKU27317.1"/>
    <property type="molecule type" value="Genomic_DNA"/>
</dbReference>